<gene>
    <name evidence="1" type="ORF">GLP15_4308</name>
</gene>
<organism evidence="1 2">
    <name type="scientific">Giardia intestinalis (strain P15)</name>
    <name type="common">Giardia lamblia</name>
    <dbReference type="NCBI Taxonomy" id="658858"/>
    <lineage>
        <taxon>Eukaryota</taxon>
        <taxon>Metamonada</taxon>
        <taxon>Diplomonadida</taxon>
        <taxon>Hexamitidae</taxon>
        <taxon>Giardiinae</taxon>
        <taxon>Giardia</taxon>
    </lineage>
</organism>
<dbReference type="OrthoDB" id="10249889at2759"/>
<dbReference type="OMA" id="YHNACAD"/>
<protein>
    <submittedName>
        <fullName evidence="1">Uncharacterized protein</fullName>
    </submittedName>
</protein>
<accession>E1EWW1</accession>
<reference evidence="1 2" key="1">
    <citation type="journal article" date="2010" name="BMC Genomics">
        <title>Genome analysis and comparative genomics of a Giardia intestinalis assemblage E isolate.</title>
        <authorList>
            <person name="Jerlstrom-Hultqvist J."/>
            <person name="Franzen O."/>
            <person name="Ankarklev J."/>
            <person name="Xu F."/>
            <person name="Nohynkova E."/>
            <person name="Andersson J.O."/>
            <person name="Svard S.G."/>
            <person name="Andersson B."/>
        </authorList>
    </citation>
    <scope>NUCLEOTIDE SEQUENCE [LARGE SCALE GENOMIC DNA]</scope>
    <source>
        <strain evidence="1 2">P15</strain>
    </source>
</reference>
<name>E1EWW1_GIAIA</name>
<sequence>MSAEPTEYPRNIGVSERVFQEYIDCAKKNDALRFLTITTQTHLPLSKYKKHSLDEYMAIEETQLTVPYFCHKGLVESAQIVVDEINLEGEASSYLCFRNSRTSMEIYFPIISTSILTVVLLQKLTVYGLGSQLEQAIKQHINDRIISKLYSYFCMGQSDSPNAPKKYGSICNFFFNIVRQCLRINPVGPCLYCGSPIYGLPGRVSAATGDIHSDIAIAVDLNFPLELFGSDTLEKHYPSLESSLPSRLYAFTEIGDSGTYTLPFYTHPTLGLCDSFVDLMNVIYAEQGDFVPVVKSKYNTFTDDDAAMDLVTYELTKTKSGLSVELRGEQTNVPRPSHSTSLFYPYHNACADTIRTVHSRISMDVVLKETAEELKERVSSMNTYYTKVIREVRDKLKMFAAQNRPGAN</sequence>
<dbReference type="Proteomes" id="UP000008974">
    <property type="component" value="Unassembled WGS sequence"/>
</dbReference>
<comment type="caution">
    <text evidence="1">The sequence shown here is derived from an EMBL/GenBank/DDBJ whole genome shotgun (WGS) entry which is preliminary data.</text>
</comment>
<evidence type="ECO:0000313" key="2">
    <source>
        <dbReference type="Proteomes" id="UP000008974"/>
    </source>
</evidence>
<dbReference type="VEuPathDB" id="GiardiaDB:GLP15_4308"/>
<proteinExistence type="predicted"/>
<evidence type="ECO:0000313" key="1">
    <source>
        <dbReference type="EMBL" id="EFO65312.1"/>
    </source>
</evidence>
<dbReference type="EMBL" id="ACVC01000034">
    <property type="protein sequence ID" value="EFO65312.1"/>
    <property type="molecule type" value="Genomic_DNA"/>
</dbReference>
<dbReference type="AlphaFoldDB" id="E1EWW1"/>